<accession>A0A067CCG0</accession>
<dbReference type="OrthoDB" id="77878at2759"/>
<dbReference type="GeneID" id="24129030"/>
<dbReference type="Proteomes" id="UP000030745">
    <property type="component" value="Unassembled WGS sequence"/>
</dbReference>
<dbReference type="Pfam" id="PF05705">
    <property type="entry name" value="DUF829"/>
    <property type="match status" value="1"/>
</dbReference>
<organism evidence="1 2">
    <name type="scientific">Saprolegnia parasitica (strain CBS 223.65)</name>
    <dbReference type="NCBI Taxonomy" id="695850"/>
    <lineage>
        <taxon>Eukaryota</taxon>
        <taxon>Sar</taxon>
        <taxon>Stramenopiles</taxon>
        <taxon>Oomycota</taxon>
        <taxon>Saprolegniomycetes</taxon>
        <taxon>Saprolegniales</taxon>
        <taxon>Saprolegniaceae</taxon>
        <taxon>Saprolegnia</taxon>
    </lineage>
</organism>
<dbReference type="KEGG" id="spar:SPRG_06698"/>
<gene>
    <name evidence="1" type="ORF">SPRG_06698</name>
</gene>
<dbReference type="RefSeq" id="XP_012200899.1">
    <property type="nucleotide sequence ID" value="XM_012345509.1"/>
</dbReference>
<dbReference type="VEuPathDB" id="FungiDB:SPRG_06698"/>
<reference evidence="1 2" key="1">
    <citation type="journal article" date="2013" name="PLoS Genet.">
        <title>Distinctive expansion of potential virulence genes in the genome of the oomycete fish pathogen Saprolegnia parasitica.</title>
        <authorList>
            <person name="Jiang R.H."/>
            <person name="de Bruijn I."/>
            <person name="Haas B.J."/>
            <person name="Belmonte R."/>
            <person name="Lobach L."/>
            <person name="Christie J."/>
            <person name="van den Ackerveken G."/>
            <person name="Bottin A."/>
            <person name="Bulone V."/>
            <person name="Diaz-Moreno S.M."/>
            <person name="Dumas B."/>
            <person name="Fan L."/>
            <person name="Gaulin E."/>
            <person name="Govers F."/>
            <person name="Grenville-Briggs L.J."/>
            <person name="Horner N.R."/>
            <person name="Levin J.Z."/>
            <person name="Mammella M."/>
            <person name="Meijer H.J."/>
            <person name="Morris P."/>
            <person name="Nusbaum C."/>
            <person name="Oome S."/>
            <person name="Phillips A.J."/>
            <person name="van Rooyen D."/>
            <person name="Rzeszutek E."/>
            <person name="Saraiva M."/>
            <person name="Secombes C.J."/>
            <person name="Seidl M.F."/>
            <person name="Snel B."/>
            <person name="Stassen J.H."/>
            <person name="Sykes S."/>
            <person name="Tripathy S."/>
            <person name="van den Berg H."/>
            <person name="Vega-Arreguin J.C."/>
            <person name="Wawra S."/>
            <person name="Young S.K."/>
            <person name="Zeng Q."/>
            <person name="Dieguez-Uribeondo J."/>
            <person name="Russ C."/>
            <person name="Tyler B.M."/>
            <person name="van West P."/>
        </authorList>
    </citation>
    <scope>NUCLEOTIDE SEQUENCE [LARGE SCALE GENOMIC DNA]</scope>
    <source>
        <strain evidence="1 2">CBS 223.65</strain>
    </source>
</reference>
<protein>
    <submittedName>
        <fullName evidence="1">Uncharacterized protein</fullName>
    </submittedName>
</protein>
<keyword evidence="2" id="KW-1185">Reference proteome</keyword>
<sequence>MHDALSVVDVQGNVVTDIVQIEQLSLMAKAVGARVESVDFKTSAHVAHYMAHPDAYRAALASLL</sequence>
<evidence type="ECO:0000313" key="2">
    <source>
        <dbReference type="Proteomes" id="UP000030745"/>
    </source>
</evidence>
<dbReference type="InterPro" id="IPR008547">
    <property type="entry name" value="DUF829_TMEM53"/>
</dbReference>
<proteinExistence type="predicted"/>
<dbReference type="AlphaFoldDB" id="A0A067CCG0"/>
<name>A0A067CCG0_SAPPC</name>
<dbReference type="EMBL" id="KK583211">
    <property type="protein sequence ID" value="KDO28459.1"/>
    <property type="molecule type" value="Genomic_DNA"/>
</dbReference>
<evidence type="ECO:0000313" key="1">
    <source>
        <dbReference type="EMBL" id="KDO28459.1"/>
    </source>
</evidence>